<reference evidence="1" key="1">
    <citation type="submission" date="2016-02" db="EMBL/GenBank/DDBJ databases">
        <title>RNAseq analyses of the midgut from blood- or serum-fed Ixodes ricinus ticks.</title>
        <authorList>
            <person name="Perner J."/>
            <person name="Provaznik J."/>
            <person name="Schrenkova J."/>
            <person name="Urbanova V."/>
            <person name="Ribeiro J.M."/>
            <person name="Kopacek P."/>
        </authorList>
    </citation>
    <scope>NUCLEOTIDE SEQUENCE</scope>
    <source>
        <tissue evidence="1">Gut</tissue>
    </source>
</reference>
<name>A0A131Y1I5_IXORI</name>
<evidence type="ECO:0000313" key="1">
    <source>
        <dbReference type="EMBL" id="JAP73353.1"/>
    </source>
</evidence>
<sequence length="172" mass="19395">MPGRFLSRRLASLLLAYTNTPHATTLQSSAELLLGRRLTTHLGRLRPSAEETVHRMQDVLQVKHGGKHRNFESGDKVYVKNFRPGERWLHGVVMARSERVTYRLRVTTPRGTFVWRRQQDHLQLRKFSTPEAEEGGLLIPSVLLSSSTPVQGGLVNELPPVRAPVLEGQDMG</sequence>
<accession>A0A131Y1I5</accession>
<dbReference type="AlphaFoldDB" id="A0A131Y1I5"/>
<dbReference type="PANTHER" id="PTHR37984">
    <property type="entry name" value="PROTEIN CBG26694"/>
    <property type="match status" value="1"/>
</dbReference>
<dbReference type="EMBL" id="GEFM01002443">
    <property type="protein sequence ID" value="JAP73353.1"/>
    <property type="molecule type" value="mRNA"/>
</dbReference>
<feature type="non-terminal residue" evidence="1">
    <location>
        <position position="172"/>
    </location>
</feature>
<protein>
    <submittedName>
        <fullName evidence="1">Putative tick transposon</fullName>
    </submittedName>
</protein>
<dbReference type="PANTHER" id="PTHR37984:SF5">
    <property type="entry name" value="PROTEIN NYNRIN-LIKE"/>
    <property type="match status" value="1"/>
</dbReference>
<dbReference type="InterPro" id="IPR050951">
    <property type="entry name" value="Retrovirus_Pol_polyprotein"/>
</dbReference>
<proteinExistence type="evidence at transcript level"/>
<organism evidence="1">
    <name type="scientific">Ixodes ricinus</name>
    <name type="common">Common tick</name>
    <name type="synonym">Acarus ricinus</name>
    <dbReference type="NCBI Taxonomy" id="34613"/>
    <lineage>
        <taxon>Eukaryota</taxon>
        <taxon>Metazoa</taxon>
        <taxon>Ecdysozoa</taxon>
        <taxon>Arthropoda</taxon>
        <taxon>Chelicerata</taxon>
        <taxon>Arachnida</taxon>
        <taxon>Acari</taxon>
        <taxon>Parasitiformes</taxon>
        <taxon>Ixodida</taxon>
        <taxon>Ixodoidea</taxon>
        <taxon>Ixodidae</taxon>
        <taxon>Ixodinae</taxon>
        <taxon>Ixodes</taxon>
    </lineage>
</organism>